<dbReference type="Pfam" id="PF13245">
    <property type="entry name" value="AAA_19"/>
    <property type="match status" value="1"/>
</dbReference>
<evidence type="ECO:0000256" key="5">
    <source>
        <dbReference type="PROSITE-ProRule" id="PRU00560"/>
    </source>
</evidence>
<protein>
    <recommendedName>
        <fullName evidence="6">UvrD-like helicase ATP-binding domain-containing protein</fullName>
    </recommendedName>
</protein>
<reference evidence="7" key="1">
    <citation type="journal article" date="2014" name="Int. J. Syst. Evol. Microbiol.">
        <title>Complete genome sequence of Corynebacterium casei LMG S-19264T (=DSM 44701T), isolated from a smear-ripened cheese.</title>
        <authorList>
            <consortium name="US DOE Joint Genome Institute (JGI-PGF)"/>
            <person name="Walter F."/>
            <person name="Albersmeier A."/>
            <person name="Kalinowski J."/>
            <person name="Ruckert C."/>
        </authorList>
    </citation>
    <scope>NUCLEOTIDE SEQUENCE</scope>
    <source>
        <strain evidence="7">CGMCC 1.15085</strain>
    </source>
</reference>
<dbReference type="GO" id="GO:0003677">
    <property type="term" value="F:DNA binding"/>
    <property type="evidence" value="ECO:0007669"/>
    <property type="project" value="InterPro"/>
</dbReference>
<name>A0A916WRM2_9MICO</name>
<comment type="caution">
    <text evidence="7">The sequence shown here is derived from an EMBL/GenBank/DDBJ whole genome shotgun (WGS) entry which is preliminary data.</text>
</comment>
<keyword evidence="3 5" id="KW-0347">Helicase</keyword>
<dbReference type="GO" id="GO:0000725">
    <property type="term" value="P:recombinational repair"/>
    <property type="evidence" value="ECO:0007669"/>
    <property type="project" value="TreeGrafter"/>
</dbReference>
<dbReference type="InterPro" id="IPR000212">
    <property type="entry name" value="DNA_helicase_UvrD/REP"/>
</dbReference>
<dbReference type="InterPro" id="IPR027417">
    <property type="entry name" value="P-loop_NTPase"/>
</dbReference>
<evidence type="ECO:0000256" key="3">
    <source>
        <dbReference type="ARBA" id="ARBA00022806"/>
    </source>
</evidence>
<evidence type="ECO:0000313" key="7">
    <source>
        <dbReference type="EMBL" id="GGB26240.1"/>
    </source>
</evidence>
<dbReference type="InterPro" id="IPR014016">
    <property type="entry name" value="UvrD-like_ATP-bd"/>
</dbReference>
<evidence type="ECO:0000259" key="6">
    <source>
        <dbReference type="PROSITE" id="PS51198"/>
    </source>
</evidence>
<dbReference type="GO" id="GO:0016787">
    <property type="term" value="F:hydrolase activity"/>
    <property type="evidence" value="ECO:0007669"/>
    <property type="project" value="UniProtKB-UniRule"/>
</dbReference>
<reference evidence="7" key="2">
    <citation type="submission" date="2020-09" db="EMBL/GenBank/DDBJ databases">
        <authorList>
            <person name="Sun Q."/>
            <person name="Zhou Y."/>
        </authorList>
    </citation>
    <scope>NUCLEOTIDE SEQUENCE</scope>
    <source>
        <strain evidence="7">CGMCC 1.15085</strain>
    </source>
</reference>
<dbReference type="GO" id="GO:0043138">
    <property type="term" value="F:3'-5' DNA helicase activity"/>
    <property type="evidence" value="ECO:0007669"/>
    <property type="project" value="TreeGrafter"/>
</dbReference>
<dbReference type="PANTHER" id="PTHR11070">
    <property type="entry name" value="UVRD / RECB / PCRA DNA HELICASE FAMILY MEMBER"/>
    <property type="match status" value="1"/>
</dbReference>
<evidence type="ECO:0000256" key="2">
    <source>
        <dbReference type="ARBA" id="ARBA00022801"/>
    </source>
</evidence>
<keyword evidence="8" id="KW-1185">Reference proteome</keyword>
<dbReference type="Gene3D" id="3.40.50.300">
    <property type="entry name" value="P-loop containing nucleotide triphosphate hydrolases"/>
    <property type="match status" value="2"/>
</dbReference>
<keyword evidence="1 5" id="KW-0547">Nucleotide-binding</keyword>
<dbReference type="PROSITE" id="PS51198">
    <property type="entry name" value="UVRD_HELICASE_ATP_BIND"/>
    <property type="match status" value="1"/>
</dbReference>
<proteinExistence type="predicted"/>
<keyword evidence="4 5" id="KW-0067">ATP-binding</keyword>
<feature type="binding site" evidence="5">
    <location>
        <begin position="12"/>
        <end position="19"/>
    </location>
    <ligand>
        <name>ATP</name>
        <dbReference type="ChEBI" id="CHEBI:30616"/>
    </ligand>
</feature>
<dbReference type="PANTHER" id="PTHR11070:SF2">
    <property type="entry name" value="ATP-DEPENDENT DNA HELICASE SRS2"/>
    <property type="match status" value="1"/>
</dbReference>
<dbReference type="AlphaFoldDB" id="A0A916WRM2"/>
<evidence type="ECO:0000256" key="4">
    <source>
        <dbReference type="ARBA" id="ARBA00022840"/>
    </source>
</evidence>
<organism evidence="7 8">
    <name type="scientific">Flexivirga endophytica</name>
    <dbReference type="NCBI Taxonomy" id="1849103"/>
    <lineage>
        <taxon>Bacteria</taxon>
        <taxon>Bacillati</taxon>
        <taxon>Actinomycetota</taxon>
        <taxon>Actinomycetes</taxon>
        <taxon>Micrococcales</taxon>
        <taxon>Dermacoccaceae</taxon>
        <taxon>Flexivirga</taxon>
    </lineage>
</organism>
<evidence type="ECO:0000256" key="1">
    <source>
        <dbReference type="ARBA" id="ARBA00022741"/>
    </source>
</evidence>
<gene>
    <name evidence="7" type="ORF">GCM10011492_15540</name>
</gene>
<dbReference type="SUPFAM" id="SSF52540">
    <property type="entry name" value="P-loop containing nucleoside triphosphate hydrolases"/>
    <property type="match status" value="1"/>
</dbReference>
<dbReference type="GO" id="GO:0005524">
    <property type="term" value="F:ATP binding"/>
    <property type="evidence" value="ECO:0007669"/>
    <property type="project" value="UniProtKB-UniRule"/>
</dbReference>
<keyword evidence="2 5" id="KW-0378">Hydrolase</keyword>
<feature type="domain" description="UvrD-like helicase ATP-binding" evidence="6">
    <location>
        <begin position="1"/>
        <end position="260"/>
    </location>
</feature>
<dbReference type="EMBL" id="BMHI01000002">
    <property type="protein sequence ID" value="GGB26240.1"/>
    <property type="molecule type" value="Genomic_DNA"/>
</dbReference>
<evidence type="ECO:0000313" key="8">
    <source>
        <dbReference type="Proteomes" id="UP000636793"/>
    </source>
</evidence>
<dbReference type="Proteomes" id="UP000636793">
    <property type="component" value="Unassembled WGS sequence"/>
</dbReference>
<accession>A0A916WRM2</accession>
<sequence length="490" mass="54289">MGARVRRLNIEAGPGTGKTTVSARRFGVERFAREYRGDPRAVVAVSFTRAATHTLVRRIRRLWGSHAIRWPHRVVTLDTVMVELLHDLLLTKLVVWPGGHTTLVVEDSWASYGTRVRTFAQYKLTISGAEVQIGSARLHAAAYTVNPSRCASLIRQGICTHSDVRQVLALALRRVEVREYARKRFASRFRSFIVDEVYDANDLDIDFIELAVDGGVSVTLVGDDWQALYVFRGARPEVVPELLSRQGFRSLTLTRSFRWRSEEQAQLADDLRGGIGVTLPVVLSADVPCLDVVLSLRWAPLWNLGPGVLPIGFQSFKGGPEEAAAILVLNHVTTSIFGTEATYVKDAVTSLSIDDEDFFVKAKPRLQQIVDVLSSDGTATAKQQNVKTAYSHLGELLAEFSPRTLRPVRANHTNRLRDIQARLLHPVRPVPGLTAHQAKGAEWNYVGVCLADAERALLHRGLHVEGDSDRKLYVACTRACFSTAEVVVSS</sequence>